<organism evidence="2 3">
    <name type="scientific">Prorocentrum cordatum</name>
    <dbReference type="NCBI Taxonomy" id="2364126"/>
    <lineage>
        <taxon>Eukaryota</taxon>
        <taxon>Sar</taxon>
        <taxon>Alveolata</taxon>
        <taxon>Dinophyceae</taxon>
        <taxon>Prorocentrales</taxon>
        <taxon>Prorocentraceae</taxon>
        <taxon>Prorocentrum</taxon>
    </lineage>
</organism>
<feature type="compositionally biased region" description="Polar residues" evidence="1">
    <location>
        <begin position="69"/>
        <end position="83"/>
    </location>
</feature>
<accession>A0ABN9YFH0</accession>
<reference evidence="2" key="1">
    <citation type="submission" date="2023-10" db="EMBL/GenBank/DDBJ databases">
        <authorList>
            <person name="Chen Y."/>
            <person name="Shah S."/>
            <person name="Dougan E. K."/>
            <person name="Thang M."/>
            <person name="Chan C."/>
        </authorList>
    </citation>
    <scope>NUCLEOTIDE SEQUENCE [LARGE SCALE GENOMIC DNA]</scope>
</reference>
<feature type="region of interest" description="Disordered" evidence="1">
    <location>
        <begin position="1"/>
        <end position="87"/>
    </location>
</feature>
<proteinExistence type="predicted"/>
<evidence type="ECO:0000313" key="3">
    <source>
        <dbReference type="Proteomes" id="UP001189429"/>
    </source>
</evidence>
<feature type="compositionally biased region" description="Acidic residues" evidence="1">
    <location>
        <begin position="46"/>
        <end position="62"/>
    </location>
</feature>
<feature type="compositionally biased region" description="Basic and acidic residues" evidence="1">
    <location>
        <begin position="27"/>
        <end position="45"/>
    </location>
</feature>
<feature type="non-terminal residue" evidence="2">
    <location>
        <position position="1"/>
    </location>
</feature>
<keyword evidence="3" id="KW-1185">Reference proteome</keyword>
<name>A0ABN9YFH0_9DINO</name>
<gene>
    <name evidence="2" type="ORF">PCOR1329_LOCUS84708</name>
</gene>
<sequence length="118" mass="13479">PRGTTNNRLDRVLISSLEKGRRRRRASRQDEQSTRSGIDKQPRGGEEEEEEEEEKEEEEEGEEPRVSDATAQCSRPTLRTSRTLGGPYVDAGCCEAPLWQHLARWLPTLSPLCRTRES</sequence>
<evidence type="ECO:0000256" key="1">
    <source>
        <dbReference type="SAM" id="MobiDB-lite"/>
    </source>
</evidence>
<protein>
    <submittedName>
        <fullName evidence="2">Uncharacterized protein</fullName>
    </submittedName>
</protein>
<dbReference type="EMBL" id="CAUYUJ010022420">
    <property type="protein sequence ID" value="CAK0910553.1"/>
    <property type="molecule type" value="Genomic_DNA"/>
</dbReference>
<evidence type="ECO:0000313" key="2">
    <source>
        <dbReference type="EMBL" id="CAK0910553.1"/>
    </source>
</evidence>
<dbReference type="Proteomes" id="UP001189429">
    <property type="component" value="Unassembled WGS sequence"/>
</dbReference>
<comment type="caution">
    <text evidence="2">The sequence shown here is derived from an EMBL/GenBank/DDBJ whole genome shotgun (WGS) entry which is preliminary data.</text>
</comment>